<dbReference type="PANTHER" id="PTHR12385">
    <property type="entry name" value="CHOLINE TRANSPORTER-LIKE (SLC FAMILY 44)"/>
    <property type="match status" value="1"/>
</dbReference>
<evidence type="ECO:0000313" key="15">
    <source>
        <dbReference type="Proteomes" id="UP001274896"/>
    </source>
</evidence>
<evidence type="ECO:0000313" key="14">
    <source>
        <dbReference type="EMBL" id="KAK3505601.1"/>
    </source>
</evidence>
<evidence type="ECO:0000256" key="12">
    <source>
        <dbReference type="ARBA" id="ARBA00036880"/>
    </source>
</evidence>
<gene>
    <name evidence="14" type="ORF">QTP70_021288</name>
</gene>
<reference evidence="14" key="1">
    <citation type="submission" date="2023-06" db="EMBL/GenBank/DDBJ databases">
        <title>Male Hemibagrus guttatus genome.</title>
        <authorList>
            <person name="Bian C."/>
        </authorList>
    </citation>
    <scope>NUCLEOTIDE SEQUENCE</scope>
    <source>
        <strain evidence="14">Male_cb2023</strain>
        <tissue evidence="14">Muscle</tissue>
    </source>
</reference>
<comment type="caution">
    <text evidence="13">Lacks conserved residue(s) required for the propagation of feature annotation.</text>
</comment>
<comment type="function">
    <text evidence="13">Choline transporter.</text>
</comment>
<evidence type="ECO:0000256" key="5">
    <source>
        <dbReference type="ARBA" id="ARBA00022449"/>
    </source>
</evidence>
<organism evidence="14 15">
    <name type="scientific">Hemibagrus guttatus</name>
    <dbReference type="NCBI Taxonomy" id="175788"/>
    <lineage>
        <taxon>Eukaryota</taxon>
        <taxon>Metazoa</taxon>
        <taxon>Chordata</taxon>
        <taxon>Craniata</taxon>
        <taxon>Vertebrata</taxon>
        <taxon>Euteleostomi</taxon>
        <taxon>Actinopterygii</taxon>
        <taxon>Neopterygii</taxon>
        <taxon>Teleostei</taxon>
        <taxon>Ostariophysi</taxon>
        <taxon>Siluriformes</taxon>
        <taxon>Bagridae</taxon>
        <taxon>Hemibagrus</taxon>
    </lineage>
</organism>
<dbReference type="GO" id="GO:0016324">
    <property type="term" value="C:apical plasma membrane"/>
    <property type="evidence" value="ECO:0007669"/>
    <property type="project" value="UniProtKB-SubCell"/>
</dbReference>
<proteinExistence type="inferred from homology"/>
<comment type="catalytic activity">
    <reaction evidence="12">
        <text>thiamine diphosphate(out) = thiamine diphosphate(in)</text>
        <dbReference type="Rhea" id="RHEA:75471"/>
        <dbReference type="ChEBI" id="CHEBI:58937"/>
    </reaction>
</comment>
<comment type="caution">
    <text evidence="14">The sequence shown here is derived from an EMBL/GenBank/DDBJ whole genome shotgun (WGS) entry which is preliminary data.</text>
</comment>
<evidence type="ECO:0000256" key="1">
    <source>
        <dbReference type="ARBA" id="ARBA00004141"/>
    </source>
</evidence>
<keyword evidence="10" id="KW-0325">Glycoprotein</keyword>
<evidence type="ECO:0000256" key="4">
    <source>
        <dbReference type="ARBA" id="ARBA00022448"/>
    </source>
</evidence>
<dbReference type="GO" id="GO:0015871">
    <property type="term" value="P:choline transport"/>
    <property type="evidence" value="ECO:0007669"/>
    <property type="project" value="TreeGrafter"/>
</dbReference>
<evidence type="ECO:0000256" key="7">
    <source>
        <dbReference type="ARBA" id="ARBA00022692"/>
    </source>
</evidence>
<sequence>MQSEKAITGKEHCVPETFKASDYPNCPVRCAFVQFNDDEGFFQRHAKYLHIYNLLACLWCLHFINTMGQVTLARAFGTYYWSLSKPQNIGRSPLSKALFQMLRVVVVERVTDLLLLFGRLLVVGAIGVLAFCFFSGEIRVSTDLFQADLLNYRWLPVTLVMVGSYFIAQGCFSVYSMGVDTFTFCV</sequence>
<dbReference type="GO" id="GO:0090422">
    <property type="term" value="F:thiamine pyrophosphate transmembrane transporter activity"/>
    <property type="evidence" value="ECO:0007669"/>
    <property type="project" value="TreeGrafter"/>
</dbReference>
<dbReference type="PANTHER" id="PTHR12385:SF37">
    <property type="entry name" value="CHOLINE TRANSPORTER-LIKE PROTEIN 4"/>
    <property type="match status" value="1"/>
</dbReference>
<keyword evidence="5" id="KW-0050">Antiport</keyword>
<keyword evidence="4" id="KW-0813">Transport</keyword>
<dbReference type="AlphaFoldDB" id="A0AAE0PPC1"/>
<dbReference type="GO" id="GO:0015297">
    <property type="term" value="F:antiporter activity"/>
    <property type="evidence" value="ECO:0007669"/>
    <property type="project" value="UniProtKB-KW"/>
</dbReference>
<name>A0AAE0PPC1_9TELE</name>
<evidence type="ECO:0000256" key="3">
    <source>
        <dbReference type="ARBA" id="ARBA00007168"/>
    </source>
</evidence>
<accession>A0AAE0PPC1</accession>
<comment type="similarity">
    <text evidence="3 13">Belongs to the CTL (choline transporter-like) family.</text>
</comment>
<feature type="transmembrane region" description="Helical" evidence="13">
    <location>
        <begin position="154"/>
        <end position="175"/>
    </location>
</feature>
<dbReference type="Pfam" id="PF04515">
    <property type="entry name" value="Choline_transpo"/>
    <property type="match status" value="1"/>
</dbReference>
<evidence type="ECO:0000256" key="10">
    <source>
        <dbReference type="ARBA" id="ARBA00023180"/>
    </source>
</evidence>
<evidence type="ECO:0000256" key="2">
    <source>
        <dbReference type="ARBA" id="ARBA00004221"/>
    </source>
</evidence>
<feature type="non-terminal residue" evidence="14">
    <location>
        <position position="1"/>
    </location>
</feature>
<evidence type="ECO:0000256" key="13">
    <source>
        <dbReference type="RuleBase" id="RU368066"/>
    </source>
</evidence>
<protein>
    <recommendedName>
        <fullName evidence="13">Choline transporter-like protein</fullName>
    </recommendedName>
</protein>
<dbReference type="InterPro" id="IPR007603">
    <property type="entry name" value="Choline_transptr-like"/>
</dbReference>
<feature type="transmembrane region" description="Helical" evidence="13">
    <location>
        <begin position="51"/>
        <end position="76"/>
    </location>
</feature>
<dbReference type="EMBL" id="JAUCMX010000776">
    <property type="protein sequence ID" value="KAK3505601.1"/>
    <property type="molecule type" value="Genomic_DNA"/>
</dbReference>
<evidence type="ECO:0000256" key="6">
    <source>
        <dbReference type="ARBA" id="ARBA00022475"/>
    </source>
</evidence>
<evidence type="ECO:0000256" key="8">
    <source>
        <dbReference type="ARBA" id="ARBA00022989"/>
    </source>
</evidence>
<keyword evidence="6" id="KW-1003">Cell membrane</keyword>
<keyword evidence="9 13" id="KW-0472">Membrane</keyword>
<feature type="transmembrane region" description="Helical" evidence="13">
    <location>
        <begin position="113"/>
        <end position="134"/>
    </location>
</feature>
<evidence type="ECO:0000256" key="11">
    <source>
        <dbReference type="ARBA" id="ARBA00035093"/>
    </source>
</evidence>
<evidence type="ECO:0000256" key="9">
    <source>
        <dbReference type="ARBA" id="ARBA00023136"/>
    </source>
</evidence>
<dbReference type="Proteomes" id="UP001274896">
    <property type="component" value="Unassembled WGS sequence"/>
</dbReference>
<keyword evidence="8 13" id="KW-1133">Transmembrane helix</keyword>
<keyword evidence="15" id="KW-1185">Reference proteome</keyword>
<comment type="subcellular location">
    <subcellularLocation>
        <location evidence="2">Apical cell membrane</location>
    </subcellularLocation>
    <subcellularLocation>
        <location evidence="13">Cell membrane</location>
        <topology evidence="13">Multi-pass membrane protein</topology>
    </subcellularLocation>
    <subcellularLocation>
        <location evidence="1">Membrane</location>
        <topology evidence="1">Multi-pass membrane protein</topology>
    </subcellularLocation>
</comment>
<keyword evidence="7 13" id="KW-0812">Transmembrane</keyword>
<comment type="catalytic activity">
    <reaction evidence="11">
        <text>choline(out) + n H(+)(in) = choline(in) + n H(+)(out)</text>
        <dbReference type="Rhea" id="RHEA:75463"/>
        <dbReference type="ChEBI" id="CHEBI:15354"/>
        <dbReference type="ChEBI" id="CHEBI:15378"/>
    </reaction>
</comment>